<dbReference type="GO" id="GO:0072330">
    <property type="term" value="P:monocarboxylic acid biosynthetic process"/>
    <property type="evidence" value="ECO:0007669"/>
    <property type="project" value="UniProtKB-ARBA"/>
</dbReference>
<evidence type="ECO:0000313" key="4">
    <source>
        <dbReference type="Proteomes" id="UP000701341"/>
    </source>
</evidence>
<accession>A0A9P5L033</accession>
<proteinExistence type="predicted"/>
<protein>
    <recommendedName>
        <fullName evidence="2">Alpha/beta hydrolase fold-3 domain-containing protein</fullName>
    </recommendedName>
</protein>
<keyword evidence="4" id="KW-1185">Reference proteome</keyword>
<dbReference type="SUPFAM" id="SSF53474">
    <property type="entry name" value="alpha/beta-Hydrolases"/>
    <property type="match status" value="1"/>
</dbReference>
<sequence length="320" mass="34653">MSVTHVFKVVDGLSLEIDVVSPPTKEENSPILLHFHGGFLVLGEKTTFPPHWLINACQKRGWTYATASYRLLPETPGHEILQDATDAVNWVYANISKRVIIAGSSAGGYLALAAAAHPATPRPLAVLSIYGMLDPASERYIRPGQPLRGPVDDEVKALDEIEAAMRSDAIGGYPFPVSPPVDRRFGWIRALHQAAWYADVLARKPGLAGRIADEGVEAVEVEDRVLFPASFGLKEGFPPTVLLHGDADDLVEFEQSVAVSGALEAFGVDVSLECAKGQGHGFEAKEVIDLDGDERLGDNTMIDTLKCVIAHLERHVQLCC</sequence>
<dbReference type="GO" id="GO:0017000">
    <property type="term" value="P:antibiotic biosynthetic process"/>
    <property type="evidence" value="ECO:0007669"/>
    <property type="project" value="UniProtKB-ARBA"/>
</dbReference>
<gene>
    <name evidence="3" type="ORF">PCG10_001022</name>
</gene>
<organism evidence="3 4">
    <name type="scientific">Penicillium crustosum</name>
    <name type="common">Blue mold fungus</name>
    <dbReference type="NCBI Taxonomy" id="36656"/>
    <lineage>
        <taxon>Eukaryota</taxon>
        <taxon>Fungi</taxon>
        <taxon>Dikarya</taxon>
        <taxon>Ascomycota</taxon>
        <taxon>Pezizomycotina</taxon>
        <taxon>Eurotiomycetes</taxon>
        <taxon>Eurotiomycetidae</taxon>
        <taxon>Eurotiales</taxon>
        <taxon>Aspergillaceae</taxon>
        <taxon>Penicillium</taxon>
    </lineage>
</organism>
<keyword evidence="1" id="KW-0378">Hydrolase</keyword>
<name>A0A9P5L033_PENCR</name>
<dbReference type="AlphaFoldDB" id="A0A9P5L033"/>
<comment type="caution">
    <text evidence="3">The sequence shown here is derived from an EMBL/GenBank/DDBJ whole genome shotgun (WGS) entry which is preliminary data.</text>
</comment>
<dbReference type="InterPro" id="IPR013094">
    <property type="entry name" value="AB_hydrolase_3"/>
</dbReference>
<dbReference type="GO" id="GO:0016787">
    <property type="term" value="F:hydrolase activity"/>
    <property type="evidence" value="ECO:0007669"/>
    <property type="project" value="UniProtKB-KW"/>
</dbReference>
<evidence type="ECO:0000313" key="3">
    <source>
        <dbReference type="EMBL" id="KAF7517765.1"/>
    </source>
</evidence>
<reference evidence="3" key="1">
    <citation type="submission" date="2020-02" db="EMBL/GenBank/DDBJ databases">
        <authorList>
            <person name="Lichtner F.J."/>
        </authorList>
    </citation>
    <scope>NUCLEOTIDE SEQUENCE</scope>
    <source>
        <strain evidence="3">G10</strain>
    </source>
</reference>
<dbReference type="InterPro" id="IPR029058">
    <property type="entry name" value="AB_hydrolase_fold"/>
</dbReference>
<dbReference type="PANTHER" id="PTHR48081">
    <property type="entry name" value="AB HYDROLASE SUPERFAMILY PROTEIN C4A8.06C"/>
    <property type="match status" value="1"/>
</dbReference>
<dbReference type="PANTHER" id="PTHR48081:SF3">
    <property type="entry name" value="ALPHA_BETA HYDROLASE FOLD-3 DOMAIN-CONTAINING PROTEIN"/>
    <property type="match status" value="1"/>
</dbReference>
<feature type="domain" description="Alpha/beta hydrolase fold-3" evidence="2">
    <location>
        <begin position="32"/>
        <end position="136"/>
    </location>
</feature>
<dbReference type="InterPro" id="IPR050300">
    <property type="entry name" value="GDXG_lipolytic_enzyme"/>
</dbReference>
<dbReference type="Pfam" id="PF07859">
    <property type="entry name" value="Abhydrolase_3"/>
    <property type="match status" value="1"/>
</dbReference>
<evidence type="ECO:0000256" key="1">
    <source>
        <dbReference type="ARBA" id="ARBA00022801"/>
    </source>
</evidence>
<evidence type="ECO:0000259" key="2">
    <source>
        <dbReference type="Pfam" id="PF07859"/>
    </source>
</evidence>
<dbReference type="Proteomes" id="UP000701341">
    <property type="component" value="Unassembled WGS sequence"/>
</dbReference>
<dbReference type="Gene3D" id="3.40.50.1820">
    <property type="entry name" value="alpha/beta hydrolase"/>
    <property type="match status" value="1"/>
</dbReference>
<dbReference type="EMBL" id="JAAOZQ010000110">
    <property type="protein sequence ID" value="KAF7517765.1"/>
    <property type="molecule type" value="Genomic_DNA"/>
</dbReference>